<dbReference type="Proteomes" id="UP000796761">
    <property type="component" value="Unassembled WGS sequence"/>
</dbReference>
<feature type="non-terminal residue" evidence="2">
    <location>
        <position position="105"/>
    </location>
</feature>
<name>A0A8K1FVJ9_9PASS</name>
<feature type="compositionally biased region" description="Polar residues" evidence="1">
    <location>
        <begin position="56"/>
        <end position="70"/>
    </location>
</feature>
<gene>
    <name evidence="2" type="ORF">HGM15179_019836</name>
</gene>
<protein>
    <submittedName>
        <fullName evidence="2">Uncharacterized protein</fullName>
    </submittedName>
</protein>
<evidence type="ECO:0000313" key="3">
    <source>
        <dbReference type="Proteomes" id="UP000796761"/>
    </source>
</evidence>
<sequence length="105" mass="10940">PGPAPPDPARPSSSRTSCGTGPGWKPSYPTASPPRTPSPLALPGRENAPAPPFPTARSSNWSANSATRNTCRAPREPTWPGTCSSPRHRSRSGSRTGGTRPRGKS</sequence>
<proteinExistence type="predicted"/>
<dbReference type="AlphaFoldDB" id="A0A8K1FVJ9"/>
<reference evidence="2" key="1">
    <citation type="submission" date="2019-04" db="EMBL/GenBank/DDBJ databases">
        <title>Genome assembly of Zosterops borbonicus 15179.</title>
        <authorList>
            <person name="Leroy T."/>
            <person name="Anselmetti Y."/>
            <person name="Tilak M.-K."/>
            <person name="Nabholz B."/>
        </authorList>
    </citation>
    <scope>NUCLEOTIDE SEQUENCE</scope>
    <source>
        <strain evidence="2">HGM_15179</strain>
        <tissue evidence="2">Muscle</tissue>
    </source>
</reference>
<dbReference type="EMBL" id="SWJQ01001860">
    <property type="protein sequence ID" value="TRZ07269.1"/>
    <property type="molecule type" value="Genomic_DNA"/>
</dbReference>
<keyword evidence="3" id="KW-1185">Reference proteome</keyword>
<organism evidence="2 3">
    <name type="scientific">Zosterops borbonicus</name>
    <dbReference type="NCBI Taxonomy" id="364589"/>
    <lineage>
        <taxon>Eukaryota</taxon>
        <taxon>Metazoa</taxon>
        <taxon>Chordata</taxon>
        <taxon>Craniata</taxon>
        <taxon>Vertebrata</taxon>
        <taxon>Euteleostomi</taxon>
        <taxon>Archelosauria</taxon>
        <taxon>Archosauria</taxon>
        <taxon>Dinosauria</taxon>
        <taxon>Saurischia</taxon>
        <taxon>Theropoda</taxon>
        <taxon>Coelurosauria</taxon>
        <taxon>Aves</taxon>
        <taxon>Neognathae</taxon>
        <taxon>Neoaves</taxon>
        <taxon>Telluraves</taxon>
        <taxon>Australaves</taxon>
        <taxon>Passeriformes</taxon>
        <taxon>Sylvioidea</taxon>
        <taxon>Zosteropidae</taxon>
        <taxon>Zosterops</taxon>
    </lineage>
</organism>
<feature type="non-terminal residue" evidence="2">
    <location>
        <position position="1"/>
    </location>
</feature>
<comment type="caution">
    <text evidence="2">The sequence shown here is derived from an EMBL/GenBank/DDBJ whole genome shotgun (WGS) entry which is preliminary data.</text>
</comment>
<feature type="region of interest" description="Disordered" evidence="1">
    <location>
        <begin position="1"/>
        <end position="105"/>
    </location>
</feature>
<accession>A0A8K1FVJ9</accession>
<evidence type="ECO:0000256" key="1">
    <source>
        <dbReference type="SAM" id="MobiDB-lite"/>
    </source>
</evidence>
<evidence type="ECO:0000313" key="2">
    <source>
        <dbReference type="EMBL" id="TRZ07269.1"/>
    </source>
</evidence>